<accession>U2Z2N3</accession>
<comment type="caution">
    <text evidence="2">The sequence shown here is derived from an EMBL/GenBank/DDBJ whole genome shotgun (WGS) entry which is preliminary data.</text>
</comment>
<evidence type="ECO:0000256" key="1">
    <source>
        <dbReference type="SAM" id="MobiDB-lite"/>
    </source>
</evidence>
<keyword evidence="3" id="KW-1185">Reference proteome</keyword>
<evidence type="ECO:0000313" key="2">
    <source>
        <dbReference type="EMBL" id="GAD55645.1"/>
    </source>
</evidence>
<dbReference type="AlphaFoldDB" id="U2Z2N3"/>
<dbReference type="EMBL" id="BATB01000018">
    <property type="protein sequence ID" value="GAD55645.1"/>
    <property type="molecule type" value="Genomic_DNA"/>
</dbReference>
<feature type="region of interest" description="Disordered" evidence="1">
    <location>
        <begin position="23"/>
        <end position="92"/>
    </location>
</feature>
<dbReference type="STRING" id="1337093.MBELCI_1697"/>
<organism evidence="2 3">
    <name type="scientific">Limimaricola cinnabarinus LL-001</name>
    <dbReference type="NCBI Taxonomy" id="1337093"/>
    <lineage>
        <taxon>Bacteria</taxon>
        <taxon>Pseudomonadati</taxon>
        <taxon>Pseudomonadota</taxon>
        <taxon>Alphaproteobacteria</taxon>
        <taxon>Rhodobacterales</taxon>
        <taxon>Paracoccaceae</taxon>
        <taxon>Limimaricola</taxon>
    </lineage>
</organism>
<feature type="compositionally biased region" description="Basic residues" evidence="1">
    <location>
        <begin position="51"/>
        <end position="62"/>
    </location>
</feature>
<protein>
    <submittedName>
        <fullName evidence="2">Uncharacterized protein</fullName>
    </submittedName>
</protein>
<name>U2Z2N3_9RHOB</name>
<gene>
    <name evidence="2" type="ORF">MBELCI_1697</name>
</gene>
<evidence type="ECO:0000313" key="3">
    <source>
        <dbReference type="Proteomes" id="UP000016566"/>
    </source>
</evidence>
<reference evidence="2" key="1">
    <citation type="journal article" date="2013" name="Genome Announc.">
        <title>Draft Genome Sequence of Loktanella cinnabarina LL-001T, Isolated from Deep-Sea Floor Sediment.</title>
        <authorList>
            <person name="Nishi S."/>
            <person name="Tsubouchi T."/>
            <person name="Takaki Y."/>
            <person name="Koyanagi R."/>
            <person name="Satoh N."/>
            <person name="Maruyama T."/>
            <person name="Hatada Y."/>
        </authorList>
    </citation>
    <scope>NUCLEOTIDE SEQUENCE [LARGE SCALE GENOMIC DNA]</scope>
    <source>
        <strain evidence="2">LL-001</strain>
    </source>
</reference>
<dbReference type="Proteomes" id="UP000016566">
    <property type="component" value="Unassembled WGS sequence"/>
</dbReference>
<sequence length="92" mass="10114">MPPIAGPGSTGPCFRFRARVAAARSQDNSPGMSLAGRACRATGRPMDRSAHAARQRLRRHGLRLLSPRCTRPAEVPCPKTRPDPRPRASRRF</sequence>
<proteinExistence type="predicted"/>